<name>A0ACC0D756_9PEZI</name>
<protein>
    <submittedName>
        <fullName evidence="1">Uncharacterized protein</fullName>
    </submittedName>
</protein>
<evidence type="ECO:0000313" key="1">
    <source>
        <dbReference type="EMBL" id="KAI6088377.1"/>
    </source>
</evidence>
<organism evidence="1 2">
    <name type="scientific">Hypoxylon rubiginosum</name>
    <dbReference type="NCBI Taxonomy" id="110542"/>
    <lineage>
        <taxon>Eukaryota</taxon>
        <taxon>Fungi</taxon>
        <taxon>Dikarya</taxon>
        <taxon>Ascomycota</taxon>
        <taxon>Pezizomycotina</taxon>
        <taxon>Sordariomycetes</taxon>
        <taxon>Xylariomycetidae</taxon>
        <taxon>Xylariales</taxon>
        <taxon>Hypoxylaceae</taxon>
        <taxon>Hypoxylon</taxon>
    </lineage>
</organism>
<comment type="caution">
    <text evidence="1">The sequence shown here is derived from an EMBL/GenBank/DDBJ whole genome shotgun (WGS) entry which is preliminary data.</text>
</comment>
<dbReference type="Proteomes" id="UP001497680">
    <property type="component" value="Unassembled WGS sequence"/>
</dbReference>
<reference evidence="1 2" key="1">
    <citation type="journal article" date="2022" name="New Phytol.">
        <title>Ecological generalism drives hyperdiversity of secondary metabolite gene clusters in xylarialean endophytes.</title>
        <authorList>
            <person name="Franco M.E.E."/>
            <person name="Wisecaver J.H."/>
            <person name="Arnold A.E."/>
            <person name="Ju Y.M."/>
            <person name="Slot J.C."/>
            <person name="Ahrendt S."/>
            <person name="Moore L.P."/>
            <person name="Eastman K.E."/>
            <person name="Scott K."/>
            <person name="Konkel Z."/>
            <person name="Mondo S.J."/>
            <person name="Kuo A."/>
            <person name="Hayes R.D."/>
            <person name="Haridas S."/>
            <person name="Andreopoulos B."/>
            <person name="Riley R."/>
            <person name="LaButti K."/>
            <person name="Pangilinan J."/>
            <person name="Lipzen A."/>
            <person name="Amirebrahimi M."/>
            <person name="Yan J."/>
            <person name="Adam C."/>
            <person name="Keymanesh K."/>
            <person name="Ng V."/>
            <person name="Louie K."/>
            <person name="Northen T."/>
            <person name="Drula E."/>
            <person name="Henrissat B."/>
            <person name="Hsieh H.M."/>
            <person name="Youens-Clark K."/>
            <person name="Lutzoni F."/>
            <person name="Miadlikowska J."/>
            <person name="Eastwood D.C."/>
            <person name="Hamelin R.C."/>
            <person name="Grigoriev I.V."/>
            <person name="U'Ren J.M."/>
        </authorList>
    </citation>
    <scope>NUCLEOTIDE SEQUENCE [LARGE SCALE GENOMIC DNA]</scope>
    <source>
        <strain evidence="1 2">ER1909</strain>
    </source>
</reference>
<evidence type="ECO:0000313" key="2">
    <source>
        <dbReference type="Proteomes" id="UP001497680"/>
    </source>
</evidence>
<keyword evidence="2" id="KW-1185">Reference proteome</keyword>
<gene>
    <name evidence="1" type="ORF">F4821DRAFT_234413</name>
</gene>
<dbReference type="EMBL" id="MU394302">
    <property type="protein sequence ID" value="KAI6088377.1"/>
    <property type="molecule type" value="Genomic_DNA"/>
</dbReference>
<sequence length="515" mass="57388">MSDTPDLSLPAKAPSMARYHDEPMTLHPAALYTLVDLSDAELRDLKRKSESGYIDTGNERGTSVRLAPLPRFIGHPLRAVFDYHLELGTQNTFEPRYFIAAVEKDWKSQGVILVTLDDDDLDCNVDSFRIKAVDAGLSVVNMQIGNSSWDEEKDGYEHHPDNGDGGNDASDDDSSDDDDDDDGDGDGNDGPPTPTKNVPLGYYVPIYIHSSLSEDKVIADLEPAYKYKSPEDFACRVQAKLTPASSAASDTSTQDLVRQAASLHPTRCAKNPYLHKTYILVIDTADPVENGMLMVRLPLWDASRSGTKKSNLRDVGKKLAFDTSKPIRIPYSCHDGLQTQFLILANGDADWPLVDVRDQPVFVVFQYNTHGKELGFGASLIDSGASKRKPGEERLLYVPEVVKRPGQGLENVGWNYDEAVRRFPWFCREKRFVEGLDKTFFICVDGDDVAKTGLLLVRRRWNGNVWGRTRDELLGLAVDGVKSVRIPIREALALLEKGRRGEREGMSENLENFFS</sequence>
<proteinExistence type="predicted"/>
<accession>A0ACC0D756</accession>